<proteinExistence type="inferred from homology"/>
<dbReference type="GO" id="GO:0005886">
    <property type="term" value="C:plasma membrane"/>
    <property type="evidence" value="ECO:0007669"/>
    <property type="project" value="UniProtKB-SubCell"/>
</dbReference>
<sequence>MDGTNESTQGNFILLGFSDRPYLERILFVVILIAYLLTLVGNTTIILVSWLDPKLHTPMYFFLTHLSFLDLSFTTSSIPQLLYNLNGHDKTIRYTGCAIQLFLFLGLGGVECLLLAVMAYDRFVAVCKPLHYMVIMNPKLCLGLVLVAWGCGVANSLIMSPVTLRLPRCGHRSVDHFLCEMPALIRMACVNTAAIEGTVFVLAVGIVLSPLVFILVSYGYIVRAVVHIQSSSGRHKAVNTCGSHLTVVSLFYGNIIYMYMQPGNSSSQDQGKFLTLFYNIVTPLLNPLIYTLRNKEVKGALRRLLLGNREVGKD</sequence>
<dbReference type="Proteomes" id="UP000000715">
    <property type="component" value="Unplaced"/>
</dbReference>
<keyword evidence="15" id="KW-1185">Reference proteome</keyword>
<accession>A0A8U0T7P1</accession>
<keyword evidence="8 12" id="KW-0297">G-protein coupled receptor</keyword>
<evidence type="ECO:0000256" key="11">
    <source>
        <dbReference type="ARBA" id="ARBA00023224"/>
    </source>
</evidence>
<evidence type="ECO:0000256" key="8">
    <source>
        <dbReference type="ARBA" id="ARBA00023040"/>
    </source>
</evidence>
<dbReference type="Gene3D" id="1.20.1070.10">
    <property type="entry name" value="Rhodopsin 7-helix transmembrane proteins"/>
    <property type="match status" value="1"/>
</dbReference>
<reference evidence="16" key="1">
    <citation type="submission" date="2025-08" db="UniProtKB">
        <authorList>
            <consortium name="RefSeq"/>
        </authorList>
    </citation>
    <scope>IDENTIFICATION</scope>
    <source>
        <tissue evidence="16">Brain</tissue>
    </source>
</reference>
<dbReference type="Pfam" id="PF13853">
    <property type="entry name" value="7tm_4"/>
    <property type="match status" value="1"/>
</dbReference>
<keyword evidence="9 13" id="KW-0472">Membrane</keyword>
<evidence type="ECO:0000256" key="12">
    <source>
        <dbReference type="RuleBase" id="RU000688"/>
    </source>
</evidence>
<dbReference type="KEGG" id="mpuf:101671859"/>
<dbReference type="InterPro" id="IPR000725">
    <property type="entry name" value="Olfact_rcpt"/>
</dbReference>
<feature type="transmembrane region" description="Helical" evidence="13">
    <location>
        <begin position="272"/>
        <end position="292"/>
    </location>
</feature>
<dbReference type="OrthoDB" id="9882471at2759"/>
<dbReference type="GeneID" id="101671859"/>
<feature type="transmembrane region" description="Helical" evidence="13">
    <location>
        <begin position="140"/>
        <end position="158"/>
    </location>
</feature>
<dbReference type="GO" id="GO:0004984">
    <property type="term" value="F:olfactory receptor activity"/>
    <property type="evidence" value="ECO:0007669"/>
    <property type="project" value="InterPro"/>
</dbReference>
<evidence type="ECO:0000313" key="15">
    <source>
        <dbReference type="Proteomes" id="UP000000715"/>
    </source>
</evidence>
<feature type="transmembrane region" description="Helical" evidence="13">
    <location>
        <begin position="242"/>
        <end position="260"/>
    </location>
</feature>
<keyword evidence="3 13" id="KW-1003">Cell membrane</keyword>
<name>A0A8U0T7P1_MUSPF</name>
<keyword evidence="6 13" id="KW-0552">Olfaction</keyword>
<feature type="transmembrane region" description="Helical" evidence="13">
    <location>
        <begin position="60"/>
        <end position="78"/>
    </location>
</feature>
<evidence type="ECO:0000313" key="16">
    <source>
        <dbReference type="RefSeq" id="XP_004782066.2"/>
    </source>
</evidence>
<evidence type="ECO:0000259" key="14">
    <source>
        <dbReference type="PROSITE" id="PS50262"/>
    </source>
</evidence>
<feature type="transmembrane region" description="Helical" evidence="13">
    <location>
        <begin position="98"/>
        <end position="120"/>
    </location>
</feature>
<dbReference type="FunFam" id="1.20.1070.10:FF:000005">
    <property type="entry name" value="Olfactory receptor"/>
    <property type="match status" value="1"/>
</dbReference>
<dbReference type="PROSITE" id="PS00237">
    <property type="entry name" value="G_PROTEIN_RECEP_F1_1"/>
    <property type="match status" value="1"/>
</dbReference>
<evidence type="ECO:0000256" key="4">
    <source>
        <dbReference type="ARBA" id="ARBA00022606"/>
    </source>
</evidence>
<feature type="transmembrane region" description="Helical" evidence="13">
    <location>
        <begin position="26"/>
        <end position="48"/>
    </location>
</feature>
<evidence type="ECO:0000256" key="6">
    <source>
        <dbReference type="ARBA" id="ARBA00022725"/>
    </source>
</evidence>
<dbReference type="PROSITE" id="PS50262">
    <property type="entry name" value="G_PROTEIN_RECEP_F1_2"/>
    <property type="match status" value="1"/>
</dbReference>
<evidence type="ECO:0000256" key="2">
    <source>
        <dbReference type="ARBA" id="ARBA00004651"/>
    </source>
</evidence>
<dbReference type="InterPro" id="IPR000276">
    <property type="entry name" value="GPCR_Rhodpsn"/>
</dbReference>
<dbReference type="RefSeq" id="XP_004782066.2">
    <property type="nucleotide sequence ID" value="XM_004782009.2"/>
</dbReference>
<dbReference type="PANTHER" id="PTHR26453">
    <property type="entry name" value="OLFACTORY RECEPTOR"/>
    <property type="match status" value="1"/>
</dbReference>
<evidence type="ECO:0000256" key="1">
    <source>
        <dbReference type="ARBA" id="ARBA00003929"/>
    </source>
</evidence>
<keyword evidence="4 13" id="KW-0716">Sensory transduction</keyword>
<gene>
    <name evidence="16" type="primary">LOC101671859</name>
</gene>
<comment type="function">
    <text evidence="1">Putative odorant or sperm cell receptor.</text>
</comment>
<evidence type="ECO:0000256" key="7">
    <source>
        <dbReference type="ARBA" id="ARBA00022989"/>
    </source>
</evidence>
<evidence type="ECO:0000256" key="10">
    <source>
        <dbReference type="ARBA" id="ARBA00023170"/>
    </source>
</evidence>
<dbReference type="InterPro" id="IPR017452">
    <property type="entry name" value="GPCR_Rhodpsn_7TM"/>
</dbReference>
<comment type="similarity">
    <text evidence="12">Belongs to the G-protein coupled receptor 1 family.</text>
</comment>
<evidence type="ECO:0000256" key="9">
    <source>
        <dbReference type="ARBA" id="ARBA00023136"/>
    </source>
</evidence>
<comment type="subcellular location">
    <subcellularLocation>
        <location evidence="2 13">Cell membrane</location>
        <topology evidence="2 13">Multi-pass membrane protein</topology>
    </subcellularLocation>
</comment>
<keyword evidence="7 13" id="KW-1133">Transmembrane helix</keyword>
<evidence type="ECO:0000256" key="3">
    <source>
        <dbReference type="ARBA" id="ARBA00022475"/>
    </source>
</evidence>
<keyword evidence="11 12" id="KW-0807">Transducer</keyword>
<keyword evidence="10 12" id="KW-0675">Receptor</keyword>
<dbReference type="SUPFAM" id="SSF81321">
    <property type="entry name" value="Family A G protein-coupled receptor-like"/>
    <property type="match status" value="1"/>
</dbReference>
<dbReference type="PRINTS" id="PR00245">
    <property type="entry name" value="OLFACTORYR"/>
</dbReference>
<dbReference type="AlphaFoldDB" id="A0A8U0T7P1"/>
<evidence type="ECO:0000256" key="13">
    <source>
        <dbReference type="RuleBase" id="RU363047"/>
    </source>
</evidence>
<dbReference type="GO" id="GO:0004930">
    <property type="term" value="F:G protein-coupled receptor activity"/>
    <property type="evidence" value="ECO:0007669"/>
    <property type="project" value="UniProtKB-KW"/>
</dbReference>
<keyword evidence="5 12" id="KW-0812">Transmembrane</keyword>
<dbReference type="PRINTS" id="PR00237">
    <property type="entry name" value="GPCRRHODOPSN"/>
</dbReference>
<organism evidence="15 16">
    <name type="scientific">Mustela putorius furo</name>
    <name type="common">European domestic ferret</name>
    <name type="synonym">Mustela furo</name>
    <dbReference type="NCBI Taxonomy" id="9669"/>
    <lineage>
        <taxon>Eukaryota</taxon>
        <taxon>Metazoa</taxon>
        <taxon>Chordata</taxon>
        <taxon>Craniata</taxon>
        <taxon>Vertebrata</taxon>
        <taxon>Euteleostomi</taxon>
        <taxon>Mammalia</taxon>
        <taxon>Eutheria</taxon>
        <taxon>Laurasiatheria</taxon>
        <taxon>Carnivora</taxon>
        <taxon>Caniformia</taxon>
        <taxon>Musteloidea</taxon>
        <taxon>Mustelidae</taxon>
        <taxon>Mustelinae</taxon>
        <taxon>Mustela</taxon>
    </lineage>
</organism>
<feature type="transmembrane region" description="Helical" evidence="13">
    <location>
        <begin position="200"/>
        <end position="221"/>
    </location>
</feature>
<evidence type="ECO:0000256" key="5">
    <source>
        <dbReference type="ARBA" id="ARBA00022692"/>
    </source>
</evidence>
<protein>
    <recommendedName>
        <fullName evidence="13">Olfactory receptor</fullName>
    </recommendedName>
</protein>
<dbReference type="CDD" id="cd15434">
    <property type="entry name" value="7tmA_OR2W-like"/>
    <property type="match status" value="1"/>
</dbReference>
<feature type="domain" description="G-protein coupled receptors family 1 profile" evidence="14">
    <location>
        <begin position="41"/>
        <end position="290"/>
    </location>
</feature>